<dbReference type="InterPro" id="IPR011650">
    <property type="entry name" value="Peptidase_M20_dimer"/>
</dbReference>
<keyword evidence="5" id="KW-1185">Reference proteome</keyword>
<dbReference type="PIRSF" id="PIRSF005962">
    <property type="entry name" value="Pept_M20D_amidohydro"/>
    <property type="match status" value="1"/>
</dbReference>
<dbReference type="RefSeq" id="WP_212531295.1">
    <property type="nucleotide sequence ID" value="NZ_JAGSOG010000164.1"/>
</dbReference>
<dbReference type="InterPro" id="IPR036264">
    <property type="entry name" value="Bact_exopeptidase_dim_dom"/>
</dbReference>
<protein>
    <submittedName>
        <fullName evidence="4">Amidohydrolase</fullName>
    </submittedName>
</protein>
<accession>A0A941EUR5</accession>
<feature type="binding site" evidence="2">
    <location>
        <position position="373"/>
    </location>
    <ligand>
        <name>Mn(2+)</name>
        <dbReference type="ChEBI" id="CHEBI:29035"/>
        <label>2</label>
    </ligand>
</feature>
<dbReference type="PANTHER" id="PTHR11014">
    <property type="entry name" value="PEPTIDASE M20 FAMILY MEMBER"/>
    <property type="match status" value="1"/>
</dbReference>
<dbReference type="FunFam" id="3.30.70.360:FF:000001">
    <property type="entry name" value="N-acetyldiaminopimelate deacetylase"/>
    <property type="match status" value="1"/>
</dbReference>
<evidence type="ECO:0000256" key="2">
    <source>
        <dbReference type="PIRSR" id="PIRSR005962-1"/>
    </source>
</evidence>
<comment type="caution">
    <text evidence="4">The sequence shown here is derived from an EMBL/GenBank/DDBJ whole genome shotgun (WGS) entry which is preliminary data.</text>
</comment>
<feature type="binding site" evidence="2">
    <location>
        <position position="170"/>
    </location>
    <ligand>
        <name>Mn(2+)</name>
        <dbReference type="ChEBI" id="CHEBI:29035"/>
        <label>2</label>
    </ligand>
</feature>
<feature type="binding site" evidence="2">
    <location>
        <position position="108"/>
    </location>
    <ligand>
        <name>Mn(2+)</name>
        <dbReference type="ChEBI" id="CHEBI:29035"/>
        <label>2</label>
    </ligand>
</feature>
<feature type="binding site" evidence="2">
    <location>
        <position position="106"/>
    </location>
    <ligand>
        <name>Mn(2+)</name>
        <dbReference type="ChEBI" id="CHEBI:29035"/>
        <label>2</label>
    </ligand>
</feature>
<dbReference type="GO" id="GO:0019877">
    <property type="term" value="P:diaminopimelate biosynthetic process"/>
    <property type="evidence" value="ECO:0007669"/>
    <property type="project" value="UniProtKB-ARBA"/>
</dbReference>
<sequence>MSHTSATTVTTDGGLQEELAGFRRDLHADPEIGLHLPRTQRRVLDALSGLPLEVSTGRALSSVTAVLRGGRPGRSVLLRADMDALPLTEQTDLPYASRNDGAMHACGHDLHTAALLGAAKLLCARREQLAGDVVFMFQPGEEGCDGAGKMIEEGVLEAAGAPPVAAYAMHVASSGIPRGLLAGRPGPILAGGDLLTAVLSGVGGHGSAPHLTRDPLPAACAVVGALQTLLTHTVDPFDSAVLTIGAIHSGTAGNIIPATAQLEGSLRWFTPQARDALREGFERVCRAIATAHGVEAETRIVEAVRATVNDAAEAGFAATVAADLLGAARYLDLPHPLTAGEDFSRVLEKVPGAFVMLGVAPPGVDPATAEANHSAHAVFDDAFLADSARYLAELATRRLALA</sequence>
<dbReference type="AlphaFoldDB" id="A0A941EUR5"/>
<dbReference type="PANTHER" id="PTHR11014:SF63">
    <property type="entry name" value="METALLOPEPTIDASE, PUTATIVE (AFU_ORTHOLOGUE AFUA_6G09600)-RELATED"/>
    <property type="match status" value="1"/>
</dbReference>
<dbReference type="Proteomes" id="UP000675781">
    <property type="component" value="Unassembled WGS sequence"/>
</dbReference>
<evidence type="ECO:0000259" key="3">
    <source>
        <dbReference type="Pfam" id="PF07687"/>
    </source>
</evidence>
<dbReference type="Gene3D" id="3.40.630.10">
    <property type="entry name" value="Zn peptidases"/>
    <property type="match status" value="1"/>
</dbReference>
<dbReference type="SUPFAM" id="SSF55031">
    <property type="entry name" value="Bacterial exopeptidase dimerisation domain"/>
    <property type="match status" value="1"/>
</dbReference>
<feature type="domain" description="Peptidase M20 dimerisation" evidence="3">
    <location>
        <begin position="200"/>
        <end position="288"/>
    </location>
</feature>
<dbReference type="SUPFAM" id="SSF53187">
    <property type="entry name" value="Zn-dependent exopeptidases"/>
    <property type="match status" value="1"/>
</dbReference>
<organism evidence="4 5">
    <name type="scientific">Actinospica durhamensis</name>
    <dbReference type="NCBI Taxonomy" id="1508375"/>
    <lineage>
        <taxon>Bacteria</taxon>
        <taxon>Bacillati</taxon>
        <taxon>Actinomycetota</taxon>
        <taxon>Actinomycetes</taxon>
        <taxon>Catenulisporales</taxon>
        <taxon>Actinospicaceae</taxon>
        <taxon>Actinospica</taxon>
    </lineage>
</organism>
<dbReference type="EMBL" id="JAGSOG010000164">
    <property type="protein sequence ID" value="MBR7836823.1"/>
    <property type="molecule type" value="Genomic_DNA"/>
</dbReference>
<dbReference type="CDD" id="cd03886">
    <property type="entry name" value="M20_Acy1"/>
    <property type="match status" value="1"/>
</dbReference>
<dbReference type="InterPro" id="IPR002933">
    <property type="entry name" value="Peptidase_M20"/>
</dbReference>
<dbReference type="Pfam" id="PF01546">
    <property type="entry name" value="Peptidase_M20"/>
    <property type="match status" value="1"/>
</dbReference>
<dbReference type="GO" id="GO:0046872">
    <property type="term" value="F:metal ion binding"/>
    <property type="evidence" value="ECO:0007669"/>
    <property type="project" value="UniProtKB-KW"/>
</dbReference>
<dbReference type="Pfam" id="PF07687">
    <property type="entry name" value="M20_dimer"/>
    <property type="match status" value="1"/>
</dbReference>
<evidence type="ECO:0000256" key="1">
    <source>
        <dbReference type="ARBA" id="ARBA00022801"/>
    </source>
</evidence>
<dbReference type="Gene3D" id="3.30.70.360">
    <property type="match status" value="1"/>
</dbReference>
<dbReference type="GO" id="GO:0050118">
    <property type="term" value="F:N-acetyldiaminopimelate deacetylase activity"/>
    <property type="evidence" value="ECO:0007669"/>
    <property type="project" value="UniProtKB-ARBA"/>
</dbReference>
<evidence type="ECO:0000313" key="5">
    <source>
        <dbReference type="Proteomes" id="UP000675781"/>
    </source>
</evidence>
<keyword evidence="1" id="KW-0378">Hydrolase</keyword>
<evidence type="ECO:0000313" key="4">
    <source>
        <dbReference type="EMBL" id="MBR7836823.1"/>
    </source>
</evidence>
<gene>
    <name evidence="4" type="ORF">KDL01_26330</name>
</gene>
<keyword evidence="2" id="KW-0479">Metal-binding</keyword>
<proteinExistence type="predicted"/>
<dbReference type="NCBIfam" id="TIGR01891">
    <property type="entry name" value="amidohydrolases"/>
    <property type="match status" value="1"/>
</dbReference>
<feature type="binding site" evidence="2">
    <location>
        <position position="142"/>
    </location>
    <ligand>
        <name>Mn(2+)</name>
        <dbReference type="ChEBI" id="CHEBI:29035"/>
        <label>2</label>
    </ligand>
</feature>
<name>A0A941EUR5_9ACTN</name>
<keyword evidence="2" id="KW-0464">Manganese</keyword>
<reference evidence="4" key="1">
    <citation type="submission" date="2021-04" db="EMBL/GenBank/DDBJ databases">
        <title>Genome based classification of Actinospica acidithermotolerans sp. nov., an actinobacterium isolated from an Indonesian hot spring.</title>
        <authorList>
            <person name="Kusuma A.B."/>
            <person name="Putra K.E."/>
            <person name="Nafisah S."/>
            <person name="Loh J."/>
            <person name="Nouioui I."/>
            <person name="Goodfellow M."/>
        </authorList>
    </citation>
    <scope>NUCLEOTIDE SEQUENCE</scope>
    <source>
        <strain evidence="4">CSCA 57</strain>
    </source>
</reference>
<dbReference type="InterPro" id="IPR017439">
    <property type="entry name" value="Amidohydrolase"/>
</dbReference>
<comment type="cofactor">
    <cofactor evidence="2">
        <name>Mn(2+)</name>
        <dbReference type="ChEBI" id="CHEBI:29035"/>
    </cofactor>
    <text evidence="2">The Mn(2+) ion enhances activity.</text>
</comment>